<dbReference type="Gene3D" id="3.60.21.10">
    <property type="match status" value="1"/>
</dbReference>
<dbReference type="AlphaFoldDB" id="A0A381UX51"/>
<dbReference type="GO" id="GO:0046872">
    <property type="term" value="F:metal ion binding"/>
    <property type="evidence" value="ECO:0007669"/>
    <property type="project" value="UniProtKB-KW"/>
</dbReference>
<evidence type="ECO:0000259" key="7">
    <source>
        <dbReference type="Pfam" id="PF00149"/>
    </source>
</evidence>
<feature type="domain" description="Calcineurin-like phosphoesterase" evidence="7">
    <location>
        <begin position="4"/>
        <end position="205"/>
    </location>
</feature>
<dbReference type="Pfam" id="PF00149">
    <property type="entry name" value="Metallophos"/>
    <property type="match status" value="1"/>
</dbReference>
<dbReference type="GO" id="GO:0008758">
    <property type="term" value="F:UDP-2,3-diacylglucosamine hydrolase activity"/>
    <property type="evidence" value="ECO:0007669"/>
    <property type="project" value="TreeGrafter"/>
</dbReference>
<dbReference type="PANTHER" id="PTHR34990:SF1">
    <property type="entry name" value="UDP-2,3-DIACYLGLUCOSAMINE HYDROLASE"/>
    <property type="match status" value="1"/>
</dbReference>
<proteinExistence type="predicted"/>
<evidence type="ECO:0000256" key="6">
    <source>
        <dbReference type="ARBA" id="ARBA00023211"/>
    </source>
</evidence>
<keyword evidence="2" id="KW-0997">Cell inner membrane</keyword>
<dbReference type="PANTHER" id="PTHR34990">
    <property type="entry name" value="UDP-2,3-DIACYLGLUCOSAMINE HYDROLASE-RELATED"/>
    <property type="match status" value="1"/>
</dbReference>
<keyword evidence="4" id="KW-0378">Hydrolase</keyword>
<dbReference type="GO" id="GO:0016020">
    <property type="term" value="C:membrane"/>
    <property type="evidence" value="ECO:0007669"/>
    <property type="project" value="GOC"/>
</dbReference>
<reference evidence="8" key="1">
    <citation type="submission" date="2018-05" db="EMBL/GenBank/DDBJ databases">
        <authorList>
            <person name="Lanie J.A."/>
            <person name="Ng W.-L."/>
            <person name="Kazmierczak K.M."/>
            <person name="Andrzejewski T.M."/>
            <person name="Davidsen T.M."/>
            <person name="Wayne K.J."/>
            <person name="Tettelin H."/>
            <person name="Glass J.I."/>
            <person name="Rusch D."/>
            <person name="Podicherti R."/>
            <person name="Tsui H.-C.T."/>
            <person name="Winkler M.E."/>
        </authorList>
    </citation>
    <scope>NUCLEOTIDE SEQUENCE</scope>
</reference>
<keyword evidence="1" id="KW-1003">Cell membrane</keyword>
<sequence length="246" mass="29127">MKTPVYFISDIHLKLRASPKEKKRRESLYRLLDQIRKTGGSCFFVGDLFDFYFEYPHLIPKAYMDFYQKAVEMKNDGIELHLLLGNHDYWVQEFITEELMDQVYFDDAILQVDGKKLFITHGDGLLSWDHGYRILKKIIRSKFFIWLFRWVHPTIAYRLANAISKSGRHHTHSNDFNKDVRIEVQNIAKNHFDNGFDFMICGHYHLGEMFSVNEGKLAVLGDWFYQPSYAIFDGTDLTLHPWENDA</sequence>
<dbReference type="CDD" id="cd07398">
    <property type="entry name" value="MPP_YbbF-LpxH"/>
    <property type="match status" value="1"/>
</dbReference>
<name>A0A381UX51_9ZZZZ</name>
<evidence type="ECO:0000256" key="1">
    <source>
        <dbReference type="ARBA" id="ARBA00022475"/>
    </source>
</evidence>
<organism evidence="8">
    <name type="scientific">marine metagenome</name>
    <dbReference type="NCBI Taxonomy" id="408172"/>
    <lineage>
        <taxon>unclassified sequences</taxon>
        <taxon>metagenomes</taxon>
        <taxon>ecological metagenomes</taxon>
    </lineage>
</organism>
<dbReference type="InterPro" id="IPR004843">
    <property type="entry name" value="Calcineurin-like_PHP"/>
</dbReference>
<keyword evidence="6" id="KW-0464">Manganese</keyword>
<keyword evidence="3" id="KW-0479">Metal-binding</keyword>
<protein>
    <recommendedName>
        <fullName evidence="7">Calcineurin-like phosphoesterase domain-containing protein</fullName>
    </recommendedName>
</protein>
<evidence type="ECO:0000256" key="3">
    <source>
        <dbReference type="ARBA" id="ARBA00022723"/>
    </source>
</evidence>
<evidence type="ECO:0000256" key="5">
    <source>
        <dbReference type="ARBA" id="ARBA00023136"/>
    </source>
</evidence>
<accession>A0A381UX51</accession>
<dbReference type="SUPFAM" id="SSF56300">
    <property type="entry name" value="Metallo-dependent phosphatases"/>
    <property type="match status" value="1"/>
</dbReference>
<keyword evidence="5" id="KW-0472">Membrane</keyword>
<evidence type="ECO:0000256" key="2">
    <source>
        <dbReference type="ARBA" id="ARBA00022519"/>
    </source>
</evidence>
<dbReference type="InterPro" id="IPR029052">
    <property type="entry name" value="Metallo-depent_PP-like"/>
</dbReference>
<dbReference type="GO" id="GO:0009245">
    <property type="term" value="P:lipid A biosynthetic process"/>
    <property type="evidence" value="ECO:0007669"/>
    <property type="project" value="TreeGrafter"/>
</dbReference>
<evidence type="ECO:0000256" key="4">
    <source>
        <dbReference type="ARBA" id="ARBA00022801"/>
    </source>
</evidence>
<dbReference type="EMBL" id="UINC01007323">
    <property type="protein sequence ID" value="SVA32680.1"/>
    <property type="molecule type" value="Genomic_DNA"/>
</dbReference>
<evidence type="ECO:0000313" key="8">
    <source>
        <dbReference type="EMBL" id="SVA32680.1"/>
    </source>
</evidence>
<gene>
    <name evidence="8" type="ORF">METZ01_LOCUS85534</name>
</gene>
<dbReference type="InterPro" id="IPR043461">
    <property type="entry name" value="LpxH-like"/>
</dbReference>